<dbReference type="RefSeq" id="WP_258387195.1">
    <property type="nucleotide sequence ID" value="NZ_CP091430.1"/>
</dbReference>
<dbReference type="Pfam" id="PF22920">
    <property type="entry name" value="UvrC_RNaseH"/>
    <property type="match status" value="1"/>
</dbReference>
<dbReference type="Proteomes" id="UP001057877">
    <property type="component" value="Chromosome"/>
</dbReference>
<dbReference type="CDD" id="cd10434">
    <property type="entry name" value="GIY-YIG_UvrC_Cho"/>
    <property type="match status" value="1"/>
</dbReference>
<proteinExistence type="predicted"/>
<reference evidence="2" key="1">
    <citation type="submission" date="2022-01" db="EMBL/GenBank/DDBJ databases">
        <title>Paenibacillus spongiae sp. nov., isolated from marine sponge.</title>
        <authorList>
            <person name="Li Z."/>
            <person name="Zhang M."/>
        </authorList>
    </citation>
    <scope>NUCLEOTIDE SEQUENCE</scope>
    <source>
        <strain evidence="2">PHS-Z3</strain>
    </source>
</reference>
<evidence type="ECO:0000313" key="3">
    <source>
        <dbReference type="Proteomes" id="UP001057877"/>
    </source>
</evidence>
<protein>
    <submittedName>
        <fullName evidence="2">GIY-YIG nuclease family protein</fullName>
    </submittedName>
</protein>
<feature type="domain" description="GIY-YIG" evidence="1">
    <location>
        <begin position="13"/>
        <end position="91"/>
    </location>
</feature>
<dbReference type="PANTHER" id="PTHR30562">
    <property type="entry name" value="UVRC/OXIDOREDUCTASE"/>
    <property type="match status" value="1"/>
</dbReference>
<dbReference type="PANTHER" id="PTHR30562:SF1">
    <property type="entry name" value="UVRABC SYSTEM PROTEIN C"/>
    <property type="match status" value="1"/>
</dbReference>
<dbReference type="EMBL" id="CP091430">
    <property type="protein sequence ID" value="UVI31132.1"/>
    <property type="molecule type" value="Genomic_DNA"/>
</dbReference>
<dbReference type="InterPro" id="IPR000305">
    <property type="entry name" value="GIY-YIG_endonuc"/>
</dbReference>
<dbReference type="InterPro" id="IPR035901">
    <property type="entry name" value="GIY-YIG_endonuc_sf"/>
</dbReference>
<name>A0ABY5SB08_9BACL</name>
<sequence>MPAYSFNPSEFPNKPGCYLMKNAEGRILYVGKSKALRNRLRSYFSGRVTHKRIALLVEEIAAIEVIVVNNEHESLLLENNLIKMHKPPYNRALKKDNSGYAYLKMTDERLPRLDVYYRDRRGTGQASEGWLIAHGAGQESAAAEDGAQAAASAELSLSAGQAAAAAEAAASNSREKRFGPFASARFRDALLTFVTDHYRLRTCTTMPKKVCLLYHLGRCSGVCEGLISEEDYRETARQAAALLDHRGEKLIGAMYAQMESYAEKLLFERAGSMLRHIRILERMPDKQIVDRESNVNQDVVYFGENKVLVGSVHQGMLRHVELLDWERTEDGGACDRFLIGRYRHNRPDEIIVNEIGDRKAVMAALRNRRKAPVTVTLPKRGLKYELLSLCKANYELRLDRQRHAEEAGRPAPV</sequence>
<dbReference type="Pfam" id="PF01541">
    <property type="entry name" value="GIY-YIG"/>
    <property type="match status" value="1"/>
</dbReference>
<dbReference type="SUPFAM" id="SSF82771">
    <property type="entry name" value="GIY-YIG endonuclease"/>
    <property type="match status" value="1"/>
</dbReference>
<evidence type="ECO:0000259" key="1">
    <source>
        <dbReference type="PROSITE" id="PS50164"/>
    </source>
</evidence>
<dbReference type="PROSITE" id="PS50164">
    <property type="entry name" value="GIY_YIG"/>
    <property type="match status" value="1"/>
</dbReference>
<keyword evidence="3" id="KW-1185">Reference proteome</keyword>
<dbReference type="Gene3D" id="3.40.1440.10">
    <property type="entry name" value="GIY-YIG endonuclease"/>
    <property type="match status" value="1"/>
</dbReference>
<dbReference type="InterPro" id="IPR047296">
    <property type="entry name" value="GIY-YIG_UvrC_Cho"/>
</dbReference>
<organism evidence="2 3">
    <name type="scientific">Paenibacillus spongiae</name>
    <dbReference type="NCBI Taxonomy" id="2909671"/>
    <lineage>
        <taxon>Bacteria</taxon>
        <taxon>Bacillati</taxon>
        <taxon>Bacillota</taxon>
        <taxon>Bacilli</taxon>
        <taxon>Bacillales</taxon>
        <taxon>Paenibacillaceae</taxon>
        <taxon>Paenibacillus</taxon>
    </lineage>
</organism>
<evidence type="ECO:0000313" key="2">
    <source>
        <dbReference type="EMBL" id="UVI31132.1"/>
    </source>
</evidence>
<dbReference type="SMART" id="SM00465">
    <property type="entry name" value="GIYc"/>
    <property type="match status" value="1"/>
</dbReference>
<dbReference type="InterPro" id="IPR050066">
    <property type="entry name" value="UvrABC_protein_C"/>
</dbReference>
<gene>
    <name evidence="2" type="ORF">L1F29_04605</name>
</gene>
<accession>A0ABY5SB08</accession>